<dbReference type="CDD" id="cd00093">
    <property type="entry name" value="HTH_XRE"/>
    <property type="match status" value="1"/>
</dbReference>
<feature type="repeat" description="TPR" evidence="1">
    <location>
        <begin position="265"/>
        <end position="298"/>
    </location>
</feature>
<feature type="domain" description="HTH cro/C1-type" evidence="2">
    <location>
        <begin position="10"/>
        <end position="63"/>
    </location>
</feature>
<comment type="caution">
    <text evidence="3">The sequence shown here is derived from an EMBL/GenBank/DDBJ whole genome shotgun (WGS) entry which is preliminary data.</text>
</comment>
<feature type="repeat" description="TPR" evidence="1">
    <location>
        <begin position="384"/>
        <end position="417"/>
    </location>
</feature>
<evidence type="ECO:0000259" key="2">
    <source>
        <dbReference type="PROSITE" id="PS50943"/>
    </source>
</evidence>
<dbReference type="InterPro" id="IPR019734">
    <property type="entry name" value="TPR_rpt"/>
</dbReference>
<dbReference type="Proteomes" id="UP001564657">
    <property type="component" value="Unassembled WGS sequence"/>
</dbReference>
<dbReference type="EMBL" id="JBGEWD010000026">
    <property type="protein sequence ID" value="MEY8001834.1"/>
    <property type="molecule type" value="Genomic_DNA"/>
</dbReference>
<reference evidence="3 4" key="1">
    <citation type="submission" date="2024-08" db="EMBL/GenBank/DDBJ databases">
        <title>Clostridium lapicellarii sp. nov., and Clostridium renhuaiense sp. nov., two species isolated from the mud in a fermentation cellar used for producing sauce-flavour Chinese liquors.</title>
        <authorList>
            <person name="Yang F."/>
            <person name="Wang H."/>
            <person name="Chen L.Q."/>
            <person name="Zhou N."/>
            <person name="Lu J.J."/>
            <person name="Pu X.X."/>
            <person name="Wan B."/>
            <person name="Wang L."/>
            <person name="Liu S.J."/>
        </authorList>
    </citation>
    <scope>NUCLEOTIDE SEQUENCE [LARGE SCALE GENOMIC DNA]</scope>
    <source>
        <strain evidence="3 4">MT-5</strain>
    </source>
</reference>
<evidence type="ECO:0000313" key="3">
    <source>
        <dbReference type="EMBL" id="MEY8001834.1"/>
    </source>
</evidence>
<dbReference type="SUPFAM" id="SSF48452">
    <property type="entry name" value="TPR-like"/>
    <property type="match status" value="2"/>
</dbReference>
<protein>
    <submittedName>
        <fullName evidence="3">Transcriptional regulator</fullName>
    </submittedName>
</protein>
<evidence type="ECO:0000313" key="4">
    <source>
        <dbReference type="Proteomes" id="UP001564657"/>
    </source>
</evidence>
<sequence>MEILSTGEKIKRARIYKGYTLKSLCDNKISVSKMSCIENDKIKPEQWILEFVADKLEVDMEYLEQDVKSQIIKNINDISKNPPAENYEKVLWYNLKFAEGYSYYNICFTIIHMLFNYHLDRNEFEKMQFIVSPYYEYLQKCFSNKNASMYYMDIARYFYVSKEYFQAINYYDNVLNICRKSDYNEYLAKAMYCKAFCYFIIKDYDKAYELAMKIIDLEDSTGESIENVEVYHMLAVISLKMHTNKFEKYEKKVYELYKNDLKSKSEAMFDYAQVLFSLKKKDRALNYLNKSLDIYPKDNIKELVNFMLMSIDDLVKNKVMKRAHAICDVTLDYAISLNNITFIEKAYYYKALILLKEGDFTRGEMYMNFSLDNLLKFGTSSEIYKRYMEMGKMYYNINNVSESIKYFSFAINLKEKYKFLSDKKCTYV</sequence>
<organism evidence="3 4">
    <name type="scientific">Clostridium moutaii</name>
    <dbReference type="NCBI Taxonomy" id="3240932"/>
    <lineage>
        <taxon>Bacteria</taxon>
        <taxon>Bacillati</taxon>
        <taxon>Bacillota</taxon>
        <taxon>Clostridia</taxon>
        <taxon>Eubacteriales</taxon>
        <taxon>Clostridiaceae</taxon>
        <taxon>Clostridium</taxon>
    </lineage>
</organism>
<dbReference type="InterPro" id="IPR010982">
    <property type="entry name" value="Lambda_DNA-bd_dom_sf"/>
</dbReference>
<name>A0ABV4BSR1_9CLOT</name>
<keyword evidence="1" id="KW-0802">TPR repeat</keyword>
<dbReference type="SMART" id="SM00028">
    <property type="entry name" value="TPR"/>
    <property type="match status" value="4"/>
</dbReference>
<evidence type="ECO:0000256" key="1">
    <source>
        <dbReference type="PROSITE-ProRule" id="PRU00339"/>
    </source>
</evidence>
<dbReference type="SUPFAM" id="SSF47413">
    <property type="entry name" value="lambda repressor-like DNA-binding domains"/>
    <property type="match status" value="1"/>
</dbReference>
<dbReference type="InterPro" id="IPR011990">
    <property type="entry name" value="TPR-like_helical_dom_sf"/>
</dbReference>
<keyword evidence="4" id="KW-1185">Reference proteome</keyword>
<dbReference type="PROSITE" id="PS50943">
    <property type="entry name" value="HTH_CROC1"/>
    <property type="match status" value="1"/>
</dbReference>
<accession>A0ABV4BSR1</accession>
<dbReference type="PROSITE" id="PS50005">
    <property type="entry name" value="TPR"/>
    <property type="match status" value="2"/>
</dbReference>
<dbReference type="InterPro" id="IPR001387">
    <property type="entry name" value="Cro/C1-type_HTH"/>
</dbReference>
<dbReference type="RefSeq" id="WP_369705729.1">
    <property type="nucleotide sequence ID" value="NZ_JBGEWD010000026.1"/>
</dbReference>
<proteinExistence type="predicted"/>
<gene>
    <name evidence="3" type="ORF">AB8U03_16865</name>
</gene>
<dbReference type="Gene3D" id="1.10.260.40">
    <property type="entry name" value="lambda repressor-like DNA-binding domains"/>
    <property type="match status" value="1"/>
</dbReference>
<dbReference type="Gene3D" id="1.25.40.10">
    <property type="entry name" value="Tetratricopeptide repeat domain"/>
    <property type="match status" value="2"/>
</dbReference>